<name>A0A5S9PWK2_MYCVN</name>
<evidence type="ECO:0000259" key="3">
    <source>
        <dbReference type="Pfam" id="PF13845"/>
    </source>
</evidence>
<keyword evidence="2" id="KW-0812">Transmembrane</keyword>
<dbReference type="Pfam" id="PF13845">
    <property type="entry name" value="Septum_form"/>
    <property type="match status" value="1"/>
</dbReference>
<evidence type="ECO:0000256" key="2">
    <source>
        <dbReference type="SAM" id="Phobius"/>
    </source>
</evidence>
<proteinExistence type="predicted"/>
<dbReference type="RefSeq" id="WP_159230077.1">
    <property type="nucleotide sequence ID" value="NZ_CACSIP010000012.1"/>
</dbReference>
<protein>
    <recommendedName>
        <fullName evidence="3">Septum formation-related domain-containing protein</fullName>
    </recommendedName>
</protein>
<accession>A0A5S9PWK2</accession>
<dbReference type="Proteomes" id="UP000430146">
    <property type="component" value="Unassembled WGS sequence"/>
</dbReference>
<feature type="domain" description="Septum formation-related" evidence="3">
    <location>
        <begin position="64"/>
        <end position="158"/>
    </location>
</feature>
<feature type="compositionally biased region" description="Pro residues" evidence="1">
    <location>
        <begin position="1"/>
        <end position="10"/>
    </location>
</feature>
<evidence type="ECO:0000313" key="4">
    <source>
        <dbReference type="EMBL" id="CAA0108880.1"/>
    </source>
</evidence>
<reference evidence="4 5" key="1">
    <citation type="submission" date="2019-11" db="EMBL/GenBank/DDBJ databases">
        <authorList>
            <person name="Holert J."/>
        </authorList>
    </citation>
    <scope>NUCLEOTIDE SEQUENCE [LARGE SCALE GENOMIC DNA]</scope>
    <source>
        <strain evidence="4">BC8_1</strain>
    </source>
</reference>
<evidence type="ECO:0000313" key="5">
    <source>
        <dbReference type="Proteomes" id="UP000430146"/>
    </source>
</evidence>
<dbReference type="AlphaFoldDB" id="A0A5S9PWK2"/>
<gene>
    <name evidence="4" type="ORF">AELLOGFF_00650</name>
</gene>
<keyword evidence="2" id="KW-0472">Membrane</keyword>
<feature type="transmembrane region" description="Helical" evidence="2">
    <location>
        <begin position="30"/>
        <end position="54"/>
    </location>
</feature>
<feature type="region of interest" description="Disordered" evidence="1">
    <location>
        <begin position="1"/>
        <end position="20"/>
    </location>
</feature>
<dbReference type="EMBL" id="CACSIP010000012">
    <property type="protein sequence ID" value="CAA0108880.1"/>
    <property type="molecule type" value="Genomic_DNA"/>
</dbReference>
<keyword evidence="2" id="KW-1133">Transmembrane helix</keyword>
<evidence type="ECO:0000256" key="1">
    <source>
        <dbReference type="SAM" id="MobiDB-lite"/>
    </source>
</evidence>
<keyword evidence="5" id="KW-1185">Reference proteome</keyword>
<organism evidence="4 5">
    <name type="scientific">Mycolicibacterium vanbaalenii</name>
    <name type="common">Mycobacterium vanbaalenii</name>
    <dbReference type="NCBI Taxonomy" id="110539"/>
    <lineage>
        <taxon>Bacteria</taxon>
        <taxon>Bacillati</taxon>
        <taxon>Actinomycetota</taxon>
        <taxon>Actinomycetes</taxon>
        <taxon>Mycobacteriales</taxon>
        <taxon>Mycobacteriaceae</taxon>
        <taxon>Mycolicibacterium</taxon>
    </lineage>
</organism>
<sequence>MTAPPPPPLPYQGGPPGWYPPPPPRKKTKWWVLGGIVLAVLMVIVTGAVVLLVITSDGDVTATEVEVGTCLAEIPAGAEVSRLKTVDCDQTHAGEVFALLTIPDGDFPGRQAIDAFATNCAPELGIYSPRSTTDDGVQLYVLYPTAETWADGDRAVTCIATLDPPRTGSIKG</sequence>
<dbReference type="InterPro" id="IPR026004">
    <property type="entry name" value="Septum_form"/>
</dbReference>
<dbReference type="OrthoDB" id="3628931at2"/>